<protein>
    <submittedName>
        <fullName evidence="7">RSAM/selenodomain-associated transferase 2</fullName>
    </submittedName>
</protein>
<evidence type="ECO:0000256" key="3">
    <source>
        <dbReference type="ARBA" id="ARBA00022676"/>
    </source>
</evidence>
<reference evidence="7" key="1">
    <citation type="submission" date="2022-08" db="EMBL/GenBank/DDBJ databases">
        <title>Genomic Encyclopedia of Type Strains, Phase V (KMG-V): Genome sequencing to study the core and pangenomes of soil and plant-associated prokaryotes.</title>
        <authorList>
            <person name="Whitman W."/>
        </authorList>
    </citation>
    <scope>NUCLEOTIDE SEQUENCE</scope>
    <source>
        <strain evidence="7">SP3049</strain>
    </source>
</reference>
<dbReference type="GO" id="GO:0005886">
    <property type="term" value="C:plasma membrane"/>
    <property type="evidence" value="ECO:0007669"/>
    <property type="project" value="UniProtKB-SubCell"/>
</dbReference>
<dbReference type="InterPro" id="IPR001173">
    <property type="entry name" value="Glyco_trans_2-like"/>
</dbReference>
<evidence type="ECO:0000256" key="5">
    <source>
        <dbReference type="ARBA" id="ARBA00023136"/>
    </source>
</evidence>
<dbReference type="AlphaFoldDB" id="A0A9X2Q2Q8"/>
<evidence type="ECO:0000256" key="2">
    <source>
        <dbReference type="ARBA" id="ARBA00022475"/>
    </source>
</evidence>
<name>A0A9X2Q2Q8_9BACT</name>
<evidence type="ECO:0000259" key="6">
    <source>
        <dbReference type="Pfam" id="PF00535"/>
    </source>
</evidence>
<dbReference type="EMBL" id="JANUAE010000005">
    <property type="protein sequence ID" value="MCS3710146.1"/>
    <property type="molecule type" value="Genomic_DNA"/>
</dbReference>
<dbReference type="Pfam" id="PF00535">
    <property type="entry name" value="Glycos_transf_2"/>
    <property type="match status" value="1"/>
</dbReference>
<dbReference type="SUPFAM" id="SSF53448">
    <property type="entry name" value="Nucleotide-diphospho-sugar transferases"/>
    <property type="match status" value="1"/>
</dbReference>
<dbReference type="PANTHER" id="PTHR43646:SF2">
    <property type="entry name" value="GLYCOSYLTRANSFERASE 2-LIKE DOMAIN-CONTAINING PROTEIN"/>
    <property type="match status" value="1"/>
</dbReference>
<comment type="subcellular location">
    <subcellularLocation>
        <location evidence="1">Cell membrane</location>
    </subcellularLocation>
</comment>
<keyword evidence="5" id="KW-0472">Membrane</keyword>
<dbReference type="CDD" id="cd02522">
    <property type="entry name" value="GT_2_like_a"/>
    <property type="match status" value="1"/>
</dbReference>
<evidence type="ECO:0000256" key="1">
    <source>
        <dbReference type="ARBA" id="ARBA00004236"/>
    </source>
</evidence>
<keyword evidence="3" id="KW-0328">Glycosyltransferase</keyword>
<dbReference type="RefSeq" id="WP_013061727.1">
    <property type="nucleotide sequence ID" value="NZ_CALTSM010000007.1"/>
</dbReference>
<evidence type="ECO:0000256" key="4">
    <source>
        <dbReference type="ARBA" id="ARBA00022679"/>
    </source>
</evidence>
<dbReference type="GO" id="GO:0016757">
    <property type="term" value="F:glycosyltransferase activity"/>
    <property type="evidence" value="ECO:0007669"/>
    <property type="project" value="UniProtKB-KW"/>
</dbReference>
<dbReference type="Proteomes" id="UP001155057">
    <property type="component" value="Unassembled WGS sequence"/>
</dbReference>
<keyword evidence="4 7" id="KW-0808">Transferase</keyword>
<sequence>MIAPRLVSIIIPTLNEEDAIAPTLRQARRQEGPVEILVADGGSTDDTRSVAQARGATVLQAPRGRAPQMNHGADCSSGDILLFLHADTRLPPNGLSQIRRALAAPDAIAGTFRLRFDDPTPLLRFYAWCTRWPWIRLCFGDRGQFVERSAFEAVGGFPDWPLFEDLELAARLQGHGRFRFLDAAVTTSARRFRRHGPLRQQLLNLYLWGHYLWGTDPDRLVSLYPDRLGPVDQQPRS</sequence>
<evidence type="ECO:0000313" key="7">
    <source>
        <dbReference type="EMBL" id="MCS3710146.1"/>
    </source>
</evidence>
<gene>
    <name evidence="7" type="ORF">GGP61_001750</name>
</gene>
<proteinExistence type="predicted"/>
<dbReference type="InterPro" id="IPR029044">
    <property type="entry name" value="Nucleotide-diphossugar_trans"/>
</dbReference>
<comment type="caution">
    <text evidence="7">The sequence shown here is derived from an EMBL/GenBank/DDBJ whole genome shotgun (WGS) entry which is preliminary data.</text>
</comment>
<dbReference type="Gene3D" id="3.90.550.10">
    <property type="entry name" value="Spore Coat Polysaccharide Biosynthesis Protein SpsA, Chain A"/>
    <property type="match status" value="1"/>
</dbReference>
<dbReference type="NCBIfam" id="TIGR04283">
    <property type="entry name" value="glyco_like_mftF"/>
    <property type="match status" value="1"/>
</dbReference>
<dbReference type="PANTHER" id="PTHR43646">
    <property type="entry name" value="GLYCOSYLTRANSFERASE"/>
    <property type="match status" value="1"/>
</dbReference>
<organism evidence="7 8">
    <name type="scientific">Salinibacter ruber</name>
    <dbReference type="NCBI Taxonomy" id="146919"/>
    <lineage>
        <taxon>Bacteria</taxon>
        <taxon>Pseudomonadati</taxon>
        <taxon>Rhodothermota</taxon>
        <taxon>Rhodothermia</taxon>
        <taxon>Rhodothermales</taxon>
        <taxon>Salinibacteraceae</taxon>
        <taxon>Salinibacter</taxon>
    </lineage>
</organism>
<feature type="domain" description="Glycosyltransferase 2-like" evidence="6">
    <location>
        <begin position="8"/>
        <end position="128"/>
    </location>
</feature>
<keyword evidence="2" id="KW-1003">Cell membrane</keyword>
<dbReference type="InterPro" id="IPR026461">
    <property type="entry name" value="Trfase_2_rSAM/seldom_assoc"/>
</dbReference>
<evidence type="ECO:0000313" key="8">
    <source>
        <dbReference type="Proteomes" id="UP001155057"/>
    </source>
</evidence>
<accession>A0A9X2Q2Q8</accession>